<proteinExistence type="predicted"/>
<sequence>MPEPWITDPALCRRAGIPQGTEFKTKPRQPMATPARAFAANVPFSRVTADEAYRQVKYLRLWLEAHDAAHVLVTWVNDTQVTPGGHEARADESITGLPARSRRRLSVGAGATYSWRAWT</sequence>
<evidence type="ECO:0000259" key="1">
    <source>
        <dbReference type="Pfam" id="PF13546"/>
    </source>
</evidence>
<dbReference type="EMBL" id="BMTL01000018">
    <property type="protein sequence ID" value="GGS01058.1"/>
    <property type="molecule type" value="Genomic_DNA"/>
</dbReference>
<name>A0A918FY39_9ACTN</name>
<organism evidence="2 3">
    <name type="scientific">Streptomyces humidus</name>
    <dbReference type="NCBI Taxonomy" id="52259"/>
    <lineage>
        <taxon>Bacteria</taxon>
        <taxon>Bacillati</taxon>
        <taxon>Actinomycetota</taxon>
        <taxon>Actinomycetes</taxon>
        <taxon>Kitasatosporales</taxon>
        <taxon>Streptomycetaceae</taxon>
        <taxon>Streptomyces</taxon>
    </lineage>
</organism>
<keyword evidence="3" id="KW-1185">Reference proteome</keyword>
<evidence type="ECO:0000313" key="3">
    <source>
        <dbReference type="Proteomes" id="UP000606194"/>
    </source>
</evidence>
<protein>
    <recommendedName>
        <fullName evidence="1">Transposase IS701-like DDE domain-containing protein</fullName>
    </recommendedName>
</protein>
<dbReference type="Pfam" id="PF13546">
    <property type="entry name" value="DDE_5"/>
    <property type="match status" value="1"/>
</dbReference>
<feature type="domain" description="Transposase IS701-like DDE" evidence="1">
    <location>
        <begin position="1"/>
        <end position="88"/>
    </location>
</feature>
<dbReference type="RefSeq" id="WP_190151079.1">
    <property type="nucleotide sequence ID" value="NZ_BMTL01000018.1"/>
</dbReference>
<dbReference type="Proteomes" id="UP000606194">
    <property type="component" value="Unassembled WGS sequence"/>
</dbReference>
<dbReference type="InterPro" id="IPR038721">
    <property type="entry name" value="IS701-like_DDE_dom"/>
</dbReference>
<gene>
    <name evidence="2" type="ORF">GCM10010269_45040</name>
</gene>
<evidence type="ECO:0000313" key="2">
    <source>
        <dbReference type="EMBL" id="GGS01058.1"/>
    </source>
</evidence>
<dbReference type="AlphaFoldDB" id="A0A918FY39"/>
<comment type="caution">
    <text evidence="2">The sequence shown here is derived from an EMBL/GenBank/DDBJ whole genome shotgun (WGS) entry which is preliminary data.</text>
</comment>
<accession>A0A918FY39</accession>
<reference evidence="2" key="1">
    <citation type="journal article" date="2014" name="Int. J. Syst. Evol. Microbiol.">
        <title>Complete genome sequence of Corynebacterium casei LMG S-19264T (=DSM 44701T), isolated from a smear-ripened cheese.</title>
        <authorList>
            <consortium name="US DOE Joint Genome Institute (JGI-PGF)"/>
            <person name="Walter F."/>
            <person name="Albersmeier A."/>
            <person name="Kalinowski J."/>
            <person name="Ruckert C."/>
        </authorList>
    </citation>
    <scope>NUCLEOTIDE SEQUENCE</scope>
    <source>
        <strain evidence="2">JCM 4386</strain>
    </source>
</reference>
<reference evidence="2" key="2">
    <citation type="submission" date="2020-09" db="EMBL/GenBank/DDBJ databases">
        <authorList>
            <person name="Sun Q."/>
            <person name="Ohkuma M."/>
        </authorList>
    </citation>
    <scope>NUCLEOTIDE SEQUENCE</scope>
    <source>
        <strain evidence="2">JCM 4386</strain>
    </source>
</reference>